<protein>
    <recommendedName>
        <fullName evidence="3">Gag-pol polyprotein</fullName>
    </recommendedName>
</protein>
<dbReference type="Proteomes" id="UP000236291">
    <property type="component" value="Unassembled WGS sequence"/>
</dbReference>
<reference evidence="1 2" key="2">
    <citation type="journal article" date="2017" name="Front. Plant Sci.">
        <title>Gene Classification and Mining of Molecular Markers Useful in Red Clover (Trifolium pratense) Breeding.</title>
        <authorList>
            <person name="Istvanek J."/>
            <person name="Dluhosova J."/>
            <person name="Dluhos P."/>
            <person name="Patkova L."/>
            <person name="Nedelnik J."/>
            <person name="Repkova J."/>
        </authorList>
    </citation>
    <scope>NUCLEOTIDE SEQUENCE [LARGE SCALE GENOMIC DNA]</scope>
    <source>
        <strain evidence="2">cv. Tatra</strain>
        <tissue evidence="1">Young leaves</tissue>
    </source>
</reference>
<evidence type="ECO:0000313" key="2">
    <source>
        <dbReference type="Proteomes" id="UP000236291"/>
    </source>
</evidence>
<dbReference type="AlphaFoldDB" id="A0A2K3KUP1"/>
<feature type="non-terminal residue" evidence="1">
    <location>
        <position position="40"/>
    </location>
</feature>
<organism evidence="1 2">
    <name type="scientific">Trifolium pratense</name>
    <name type="common">Red clover</name>
    <dbReference type="NCBI Taxonomy" id="57577"/>
    <lineage>
        <taxon>Eukaryota</taxon>
        <taxon>Viridiplantae</taxon>
        <taxon>Streptophyta</taxon>
        <taxon>Embryophyta</taxon>
        <taxon>Tracheophyta</taxon>
        <taxon>Spermatophyta</taxon>
        <taxon>Magnoliopsida</taxon>
        <taxon>eudicotyledons</taxon>
        <taxon>Gunneridae</taxon>
        <taxon>Pentapetalae</taxon>
        <taxon>rosids</taxon>
        <taxon>fabids</taxon>
        <taxon>Fabales</taxon>
        <taxon>Fabaceae</taxon>
        <taxon>Papilionoideae</taxon>
        <taxon>50 kb inversion clade</taxon>
        <taxon>NPAAA clade</taxon>
        <taxon>Hologalegina</taxon>
        <taxon>IRL clade</taxon>
        <taxon>Trifolieae</taxon>
        <taxon>Trifolium</taxon>
    </lineage>
</organism>
<comment type="caution">
    <text evidence="1">The sequence shown here is derived from an EMBL/GenBank/DDBJ whole genome shotgun (WGS) entry which is preliminary data.</text>
</comment>
<accession>A0A2K3KUP1</accession>
<sequence>MLTRRGIEINPEKCAAIMEMRSPTSAKEVQRLTGRIASLT</sequence>
<name>A0A2K3KUP1_TRIPR</name>
<evidence type="ECO:0008006" key="3">
    <source>
        <dbReference type="Google" id="ProtNLM"/>
    </source>
</evidence>
<proteinExistence type="predicted"/>
<evidence type="ECO:0000313" key="1">
    <source>
        <dbReference type="EMBL" id="PNX69997.1"/>
    </source>
</evidence>
<gene>
    <name evidence="1" type="ORF">L195_g064686</name>
</gene>
<reference evidence="1 2" key="1">
    <citation type="journal article" date="2014" name="Am. J. Bot.">
        <title>Genome assembly and annotation for red clover (Trifolium pratense; Fabaceae).</title>
        <authorList>
            <person name="Istvanek J."/>
            <person name="Jaros M."/>
            <person name="Krenek A."/>
            <person name="Repkova J."/>
        </authorList>
    </citation>
    <scope>NUCLEOTIDE SEQUENCE [LARGE SCALE GENOMIC DNA]</scope>
    <source>
        <strain evidence="2">cv. Tatra</strain>
        <tissue evidence="1">Young leaves</tissue>
    </source>
</reference>
<dbReference type="EMBL" id="ASHM01262387">
    <property type="protein sequence ID" value="PNX69997.1"/>
    <property type="molecule type" value="Genomic_DNA"/>
</dbReference>